<keyword evidence="7" id="KW-0998">Cell outer membrane</keyword>
<sequence>MSERCCAPKDGALRCHDPHGSQANLGAARRFMARLAAPWLGRVAASLTLLLGFASVAAAQSANVLQSVGASSQGGEIVVQLEFAQPLAAPPAGFTIDQPARIVLDFPGVKSEVSRSAVSFDQGNLRSANVVEAQGRSRVVLNLRSSTTYKTEILGKRLLVLISPVASAPLNASVGSGASLTQPVHFADSLNTQQLPLRGVDFHRGPDGSGQVVVNLPNNQVGVDIRQQGQNIVVDFLKTALPPELRRRLDVGDFATPVKSITTFQMGDNVRMVVQPSGAYQQSAYQADNKFVLEVRPETPNPNQLAPGNGPGYHGQKLSLNFQNIDVRSLLQVFADFTGLNVVVSDSVTGNLTLRLKDVPWDQALHIILQAKGLGERKEGNVLWIAPRDEILAREKSELEAKKSIQDLEPLKSETYQLNYQKAATVVGLLTGAAGGAQSSGAGGAAAMPPIPGFYSGAGAPTSRILSPRGTVIADPRTNQIFVTDIPSKLEEIGRLIGKIDKPVRQVLIEARIVEASDQFGRSLGAKLGYTDARGIQGGVPGVNVGGSTYATVTGDYLGVANQTNQPGSSGATLTDSQFVNLPAFGLAGSILAGAVPSAVAVSLFSSAANRFINLELSAMEADGKGKIISSPRVITSDLQKATIEQGTEIPYQQATSSGATSVTFKKAVLSLDVTPQITPDGNVIMNVEIHKDSQGAATNGVPSINTNTVTTQVQVENGGTVVLGGIYTSSEQNQTNKVPLLGDIPVLGYLFKVKSKAIQKSELMVFLTPKIVSNADLSR</sequence>
<dbReference type="InterPro" id="IPR051808">
    <property type="entry name" value="Type_IV_pilus_biogenesis"/>
</dbReference>
<comment type="subcellular location">
    <subcellularLocation>
        <location evidence="1">Cell outer membrane</location>
    </subcellularLocation>
</comment>
<evidence type="ECO:0000256" key="1">
    <source>
        <dbReference type="ARBA" id="ARBA00004442"/>
    </source>
</evidence>
<proteinExistence type="inferred from homology"/>
<dbReference type="EMBL" id="CABM01000064">
    <property type="protein sequence ID" value="CBH98920.1"/>
    <property type="molecule type" value="Genomic_DNA"/>
</dbReference>
<dbReference type="InterPro" id="IPR021731">
    <property type="entry name" value="AMIN_dom"/>
</dbReference>
<dbReference type="Pfam" id="PF11741">
    <property type="entry name" value="AMIN"/>
    <property type="match status" value="2"/>
</dbReference>
<evidence type="ECO:0000256" key="5">
    <source>
        <dbReference type="ARBA" id="ARBA00022927"/>
    </source>
</evidence>
<dbReference type="InterPro" id="IPR005644">
    <property type="entry name" value="NolW-like"/>
</dbReference>
<dbReference type="GO" id="GO:0009279">
    <property type="term" value="C:cell outer membrane"/>
    <property type="evidence" value="ECO:0007669"/>
    <property type="project" value="UniProtKB-SubCell"/>
</dbReference>
<evidence type="ECO:0000256" key="8">
    <source>
        <dbReference type="SAM" id="Phobius"/>
    </source>
</evidence>
<feature type="domain" description="Secretin/TonB short N-terminal" evidence="9">
    <location>
        <begin position="340"/>
        <end position="388"/>
    </location>
</feature>
<dbReference type="GO" id="GO:0009306">
    <property type="term" value="P:protein secretion"/>
    <property type="evidence" value="ECO:0007669"/>
    <property type="project" value="InterPro"/>
</dbReference>
<accession>E6PVG3</accession>
<dbReference type="Gene3D" id="2.60.40.3500">
    <property type="match status" value="1"/>
</dbReference>
<feature type="transmembrane region" description="Helical" evidence="8">
    <location>
        <begin position="39"/>
        <end position="59"/>
    </location>
</feature>
<reference evidence="10" key="1">
    <citation type="submission" date="2009-10" db="EMBL/GenBank/DDBJ databases">
        <title>Diversity of trophic interactions inside an arsenic-rich microbial ecosystem.</title>
        <authorList>
            <person name="Bertin P.N."/>
            <person name="Heinrich-Salmeron A."/>
            <person name="Pelletier E."/>
            <person name="Goulhen-Chollet F."/>
            <person name="Arsene-Ploetze F."/>
            <person name="Gallien S."/>
            <person name="Calteau A."/>
            <person name="Vallenet D."/>
            <person name="Casiot C."/>
            <person name="Chane-Woon-Ming B."/>
            <person name="Giloteaux L."/>
            <person name="Barakat M."/>
            <person name="Bonnefoy V."/>
            <person name="Bruneel O."/>
            <person name="Chandler M."/>
            <person name="Cleiss J."/>
            <person name="Duran R."/>
            <person name="Elbaz-Poulichet F."/>
            <person name="Fonknechten N."/>
            <person name="Lauga B."/>
            <person name="Mornico D."/>
            <person name="Ortet P."/>
            <person name="Schaeffer C."/>
            <person name="Siguier P."/>
            <person name="Alexander Thil Smith A."/>
            <person name="Van Dorsselaer A."/>
            <person name="Weissenbach J."/>
            <person name="Medigue C."/>
            <person name="Le Paslier D."/>
        </authorList>
    </citation>
    <scope>NUCLEOTIDE SEQUENCE</scope>
</reference>
<keyword evidence="3" id="KW-0813">Transport</keyword>
<dbReference type="Gene3D" id="3.30.1370.120">
    <property type="match status" value="1"/>
</dbReference>
<dbReference type="InterPro" id="IPR004846">
    <property type="entry name" value="T2SS/T3SS_dom"/>
</dbReference>
<dbReference type="Gene3D" id="3.30.1370.130">
    <property type="match status" value="1"/>
</dbReference>
<gene>
    <name evidence="10" type="ORF">CARN2_0094</name>
</gene>
<dbReference type="InterPro" id="IPR013355">
    <property type="entry name" value="Pilus_4_PilQ"/>
</dbReference>
<evidence type="ECO:0000313" key="10">
    <source>
        <dbReference type="EMBL" id="CBH98920.1"/>
    </source>
</evidence>
<organism evidence="10">
    <name type="scientific">mine drainage metagenome</name>
    <dbReference type="NCBI Taxonomy" id="410659"/>
    <lineage>
        <taxon>unclassified sequences</taxon>
        <taxon>metagenomes</taxon>
        <taxon>ecological metagenomes</taxon>
    </lineage>
</organism>
<dbReference type="InterPro" id="IPR004845">
    <property type="entry name" value="T2SS_GspD_CS"/>
</dbReference>
<evidence type="ECO:0000256" key="3">
    <source>
        <dbReference type="ARBA" id="ARBA00022448"/>
    </source>
</evidence>
<comment type="caution">
    <text evidence="10">The sequence shown here is derived from an EMBL/GenBank/DDBJ whole genome shotgun (WGS) entry which is preliminary data.</text>
</comment>
<keyword evidence="6 8" id="KW-0472">Membrane</keyword>
<name>E6PVG3_9ZZZZ</name>
<evidence type="ECO:0000256" key="6">
    <source>
        <dbReference type="ARBA" id="ARBA00023136"/>
    </source>
</evidence>
<dbReference type="PRINTS" id="PR00811">
    <property type="entry name" value="BCTERIALGSPD"/>
</dbReference>
<dbReference type="InterPro" id="IPR011662">
    <property type="entry name" value="Secretin/TonB_short_N"/>
</dbReference>
<dbReference type="Pfam" id="PF00263">
    <property type="entry name" value="Secretin"/>
    <property type="match status" value="1"/>
</dbReference>
<dbReference type="AlphaFoldDB" id="E6PVG3"/>
<dbReference type="InterPro" id="IPR001775">
    <property type="entry name" value="GspD/PilQ"/>
</dbReference>
<dbReference type="InterPro" id="IPR038591">
    <property type="entry name" value="NolW-like_sf"/>
</dbReference>
<evidence type="ECO:0000256" key="4">
    <source>
        <dbReference type="ARBA" id="ARBA00022729"/>
    </source>
</evidence>
<keyword evidence="4" id="KW-0732">Signal</keyword>
<dbReference type="Gene3D" id="2.60.40.3470">
    <property type="match status" value="1"/>
</dbReference>
<comment type="similarity">
    <text evidence="2">Belongs to the bacterial secretin family. PilQ subfamily.</text>
</comment>
<dbReference type="NCBIfam" id="TIGR02515">
    <property type="entry name" value="IV_pilus_PilQ"/>
    <property type="match status" value="1"/>
</dbReference>
<evidence type="ECO:0000256" key="7">
    <source>
        <dbReference type="ARBA" id="ARBA00023237"/>
    </source>
</evidence>
<evidence type="ECO:0000259" key="9">
    <source>
        <dbReference type="SMART" id="SM00965"/>
    </source>
</evidence>
<dbReference type="SMART" id="SM00965">
    <property type="entry name" value="STN"/>
    <property type="match status" value="1"/>
</dbReference>
<keyword evidence="8" id="KW-1133">Transmembrane helix</keyword>
<evidence type="ECO:0000256" key="2">
    <source>
        <dbReference type="ARBA" id="ARBA00006304"/>
    </source>
</evidence>
<dbReference type="PANTHER" id="PTHR30604:SF1">
    <property type="entry name" value="DNA UTILIZATION PROTEIN HOFQ"/>
    <property type="match status" value="1"/>
</dbReference>
<keyword evidence="5" id="KW-0653">Protein transport</keyword>
<dbReference type="PROSITE" id="PS00875">
    <property type="entry name" value="T2SP_D"/>
    <property type="match status" value="1"/>
</dbReference>
<dbReference type="Pfam" id="PF03958">
    <property type="entry name" value="Secretin_N"/>
    <property type="match status" value="1"/>
</dbReference>
<protein>
    <submittedName>
        <fullName evidence="10">Putative Type IV pilus biogenesis secretin PilQ</fullName>
    </submittedName>
</protein>
<dbReference type="PANTHER" id="PTHR30604">
    <property type="entry name" value="PROTEIN TRANSPORT PROTEIN HOFQ"/>
    <property type="match status" value="1"/>
</dbReference>
<keyword evidence="8" id="KW-0812">Transmembrane</keyword>